<dbReference type="AlphaFoldDB" id="A0A1M6HQG0"/>
<dbReference type="GO" id="GO:0047661">
    <property type="term" value="F:amino-acid racemase activity"/>
    <property type="evidence" value="ECO:0007669"/>
    <property type="project" value="InterPro"/>
</dbReference>
<dbReference type="Gene3D" id="3.40.50.12500">
    <property type="match status" value="1"/>
</dbReference>
<evidence type="ECO:0000313" key="2">
    <source>
        <dbReference type="EMBL" id="SHJ24462.1"/>
    </source>
</evidence>
<dbReference type="EMBL" id="FQZL01000014">
    <property type="protein sequence ID" value="SHJ24462.1"/>
    <property type="molecule type" value="Genomic_DNA"/>
</dbReference>
<dbReference type="PANTHER" id="PTHR28047:SF5">
    <property type="entry name" value="PROTEIN DCG1"/>
    <property type="match status" value="1"/>
</dbReference>
<dbReference type="RefSeq" id="WP_073049506.1">
    <property type="nucleotide sequence ID" value="NZ_FQZL01000014.1"/>
</dbReference>
<comment type="similarity">
    <text evidence="1">Belongs to the HyuE racemase family.</text>
</comment>
<name>A0A1M6HQG0_9FIRM</name>
<dbReference type="InterPro" id="IPR052186">
    <property type="entry name" value="Hydantoin_racemase-like"/>
</dbReference>
<gene>
    <name evidence="2" type="ORF">SAMN02745751_02066</name>
</gene>
<organism evidence="2 3">
    <name type="scientific">Dethiosulfatibacter aminovorans DSM 17477</name>
    <dbReference type="NCBI Taxonomy" id="1121476"/>
    <lineage>
        <taxon>Bacteria</taxon>
        <taxon>Bacillati</taxon>
        <taxon>Bacillota</taxon>
        <taxon>Tissierellia</taxon>
        <taxon>Dethiosulfatibacter</taxon>
    </lineage>
</organism>
<sequence length="243" mass="27292">MRIKVIVPVIKTQNTDLMDGEYEYIESSLPPGTEFDIKYLDFGSESVESVTEQSFAVPEILRIAKKSEEEGFDGIFIDCFADPGVFPSREIVRIPVVGGFIPSMALASTLGERIAILATSNNFRKNLEKTVRSSAFEDSIVSLNNLDLTVLELLDRDKALSRLADSCKDIVKRDNADVIVLGCTVMYYLIDDLKDRLRYEGCRVQIIEPKRSGLKMLTLMAELNLTNSMNHIVSANYDKIKKH</sequence>
<keyword evidence="3" id="KW-1185">Reference proteome</keyword>
<proteinExistence type="inferred from homology"/>
<evidence type="ECO:0000313" key="3">
    <source>
        <dbReference type="Proteomes" id="UP000184052"/>
    </source>
</evidence>
<dbReference type="PANTHER" id="PTHR28047">
    <property type="entry name" value="PROTEIN DCG1"/>
    <property type="match status" value="1"/>
</dbReference>
<dbReference type="Pfam" id="PF01177">
    <property type="entry name" value="Asp_Glu_race"/>
    <property type="match status" value="1"/>
</dbReference>
<dbReference type="SUPFAM" id="SSF53681">
    <property type="entry name" value="Aspartate/glutamate racemase"/>
    <property type="match status" value="1"/>
</dbReference>
<dbReference type="InterPro" id="IPR001920">
    <property type="entry name" value="Asp/Glu_race"/>
</dbReference>
<dbReference type="InterPro" id="IPR015942">
    <property type="entry name" value="Asp/Glu/hydantoin_racemase"/>
</dbReference>
<dbReference type="InterPro" id="IPR053714">
    <property type="entry name" value="Iso_Racemase_Enz_sf"/>
</dbReference>
<evidence type="ECO:0000256" key="1">
    <source>
        <dbReference type="ARBA" id="ARBA00038414"/>
    </source>
</evidence>
<dbReference type="Proteomes" id="UP000184052">
    <property type="component" value="Unassembled WGS sequence"/>
</dbReference>
<accession>A0A1M6HQG0</accession>
<reference evidence="2 3" key="1">
    <citation type="submission" date="2016-11" db="EMBL/GenBank/DDBJ databases">
        <authorList>
            <person name="Jaros S."/>
            <person name="Januszkiewicz K."/>
            <person name="Wedrychowicz H."/>
        </authorList>
    </citation>
    <scope>NUCLEOTIDE SEQUENCE [LARGE SCALE GENOMIC DNA]</scope>
    <source>
        <strain evidence="2 3">DSM 17477</strain>
    </source>
</reference>
<dbReference type="STRING" id="1121476.SAMN02745751_02066"/>
<protein>
    <submittedName>
        <fullName evidence="2">Allantoin racemase</fullName>
    </submittedName>
</protein>